<protein>
    <submittedName>
        <fullName evidence="2">Uncharacterized protein</fullName>
    </submittedName>
</protein>
<evidence type="ECO:0000256" key="1">
    <source>
        <dbReference type="SAM" id="Phobius"/>
    </source>
</evidence>
<dbReference type="AlphaFoldDB" id="A0A195BYX5"/>
<accession>A0A195BYX5</accession>
<keyword evidence="3" id="KW-1185">Reference proteome</keyword>
<feature type="transmembrane region" description="Helical" evidence="1">
    <location>
        <begin position="27"/>
        <end position="47"/>
    </location>
</feature>
<keyword evidence="1" id="KW-1133">Transmembrane helix</keyword>
<gene>
    <name evidence="2" type="ORF">ALC62_15883</name>
</gene>
<name>A0A195BYX5_9HYME</name>
<evidence type="ECO:0000313" key="3">
    <source>
        <dbReference type="Proteomes" id="UP000078542"/>
    </source>
</evidence>
<keyword evidence="1" id="KW-0812">Transmembrane</keyword>
<proteinExistence type="predicted"/>
<evidence type="ECO:0000313" key="2">
    <source>
        <dbReference type="EMBL" id="KYM93525.1"/>
    </source>
</evidence>
<dbReference type="Proteomes" id="UP000078542">
    <property type="component" value="Unassembled WGS sequence"/>
</dbReference>
<keyword evidence="1" id="KW-0472">Membrane</keyword>
<dbReference type="EMBL" id="KQ978501">
    <property type="protein sequence ID" value="KYM93525.1"/>
    <property type="molecule type" value="Genomic_DNA"/>
</dbReference>
<reference evidence="2 3" key="1">
    <citation type="submission" date="2016-03" db="EMBL/GenBank/DDBJ databases">
        <title>Cyphomyrmex costatus WGS genome.</title>
        <authorList>
            <person name="Nygaard S."/>
            <person name="Hu H."/>
            <person name="Boomsma J."/>
            <person name="Zhang G."/>
        </authorList>
    </citation>
    <scope>NUCLEOTIDE SEQUENCE [LARGE SCALE GENOMIC DNA]</scope>
    <source>
        <strain evidence="2">MS0001</strain>
        <tissue evidence="2">Whole body</tissue>
    </source>
</reference>
<organism evidence="2 3">
    <name type="scientific">Cyphomyrmex costatus</name>
    <dbReference type="NCBI Taxonomy" id="456900"/>
    <lineage>
        <taxon>Eukaryota</taxon>
        <taxon>Metazoa</taxon>
        <taxon>Ecdysozoa</taxon>
        <taxon>Arthropoda</taxon>
        <taxon>Hexapoda</taxon>
        <taxon>Insecta</taxon>
        <taxon>Pterygota</taxon>
        <taxon>Neoptera</taxon>
        <taxon>Endopterygota</taxon>
        <taxon>Hymenoptera</taxon>
        <taxon>Apocrita</taxon>
        <taxon>Aculeata</taxon>
        <taxon>Formicoidea</taxon>
        <taxon>Formicidae</taxon>
        <taxon>Myrmicinae</taxon>
        <taxon>Cyphomyrmex</taxon>
    </lineage>
</organism>
<sequence>MIKKWLERWFMKKKITKHEAHNLRNRLSIIYAFVGWNLFGILFYTIANDKLPEDPEKRRRAYGLLSDTPHNMHVYQVTGLTLTDHFDIEPETAEGRDLRKAIAPTLEVPDSGFNSFSLCSISHNNADLYLILLLPVQLIVGSKFIEELAVHFHKRSITSNISSISPRNITSFWLHVLGQNLRRPRTTGSVKVASFSKNCTTQ</sequence>